<dbReference type="GO" id="GO:1990165">
    <property type="term" value="F:single-strand break-containing DNA binding"/>
    <property type="evidence" value="ECO:0007669"/>
    <property type="project" value="TreeGrafter"/>
</dbReference>
<evidence type="ECO:0000259" key="7">
    <source>
        <dbReference type="Pfam" id="PF01230"/>
    </source>
</evidence>
<evidence type="ECO:0000256" key="6">
    <source>
        <dbReference type="SAM" id="MobiDB-lite"/>
    </source>
</evidence>
<dbReference type="InterPro" id="IPR032566">
    <property type="entry name" value="Znf-C2HE"/>
</dbReference>
<feature type="domain" description="HIT" evidence="7">
    <location>
        <begin position="118"/>
        <end position="182"/>
    </location>
</feature>
<evidence type="ECO:0000256" key="4">
    <source>
        <dbReference type="ARBA" id="ARBA00023125"/>
    </source>
</evidence>
<dbReference type="GO" id="GO:0003725">
    <property type="term" value="F:double-stranded RNA binding"/>
    <property type="evidence" value="ECO:0007669"/>
    <property type="project" value="TreeGrafter"/>
</dbReference>
<dbReference type="Pfam" id="PF01230">
    <property type="entry name" value="HIT"/>
    <property type="match status" value="1"/>
</dbReference>
<feature type="compositionally biased region" description="Low complexity" evidence="6">
    <location>
        <begin position="49"/>
        <end position="89"/>
    </location>
</feature>
<dbReference type="STRING" id="1081109.A0A168D8E1"/>
<dbReference type="PANTHER" id="PTHR12486:SF4">
    <property type="entry name" value="APRATAXIN"/>
    <property type="match status" value="1"/>
</dbReference>
<dbReference type="InterPro" id="IPR036265">
    <property type="entry name" value="HIT-like_sf"/>
</dbReference>
<keyword evidence="5" id="KW-0539">Nucleus</keyword>
<proteinExistence type="predicted"/>
<keyword evidence="10" id="KW-1185">Reference proteome</keyword>
<evidence type="ECO:0000313" key="10">
    <source>
        <dbReference type="Proteomes" id="UP000078544"/>
    </source>
</evidence>
<feature type="domain" description="Aprataxin C2HE/C2H2/C2HC zinc finger" evidence="8">
    <location>
        <begin position="289"/>
        <end position="360"/>
    </location>
</feature>
<feature type="compositionally biased region" description="Acidic residues" evidence="6">
    <location>
        <begin position="1"/>
        <end position="15"/>
    </location>
</feature>
<feature type="compositionally biased region" description="Gly residues" evidence="6">
    <location>
        <begin position="310"/>
        <end position="320"/>
    </location>
</feature>
<dbReference type="Gene3D" id="3.30.428.10">
    <property type="entry name" value="HIT-like"/>
    <property type="match status" value="1"/>
</dbReference>
<dbReference type="GO" id="GO:0030983">
    <property type="term" value="F:mismatched DNA binding"/>
    <property type="evidence" value="ECO:0007669"/>
    <property type="project" value="TreeGrafter"/>
</dbReference>
<dbReference type="EMBL" id="AZGY01000006">
    <property type="protein sequence ID" value="KZZ97476.1"/>
    <property type="molecule type" value="Genomic_DNA"/>
</dbReference>
<gene>
    <name evidence="9" type="ORF">AAL_03440</name>
</gene>
<dbReference type="GO" id="GO:0000012">
    <property type="term" value="P:single strand break repair"/>
    <property type="evidence" value="ECO:0007669"/>
    <property type="project" value="TreeGrafter"/>
</dbReference>
<dbReference type="Proteomes" id="UP000078544">
    <property type="component" value="Unassembled WGS sequence"/>
</dbReference>
<name>A0A168D8E1_9HYPO</name>
<feature type="compositionally biased region" description="Low complexity" evidence="6">
    <location>
        <begin position="17"/>
        <end position="35"/>
    </location>
</feature>
<dbReference type="InterPro" id="IPR011146">
    <property type="entry name" value="HIT-like"/>
</dbReference>
<dbReference type="SUPFAM" id="SSF54197">
    <property type="entry name" value="HIT-like"/>
    <property type="match status" value="2"/>
</dbReference>
<comment type="subcellular location">
    <subcellularLocation>
        <location evidence="1">Nucleus</location>
    </subcellularLocation>
</comment>
<dbReference type="GO" id="GO:0033699">
    <property type="term" value="F:DNA 5'-adenosine monophosphate hydrolase activity"/>
    <property type="evidence" value="ECO:0007669"/>
    <property type="project" value="TreeGrafter"/>
</dbReference>
<feature type="region of interest" description="Disordered" evidence="6">
    <location>
        <begin position="189"/>
        <end position="246"/>
    </location>
</feature>
<keyword evidence="3" id="KW-0862">Zinc</keyword>
<dbReference type="GO" id="GO:0005634">
    <property type="term" value="C:nucleus"/>
    <property type="evidence" value="ECO:0007669"/>
    <property type="project" value="UniProtKB-SubCell"/>
</dbReference>
<accession>A0A168D8E1</accession>
<dbReference type="OrthoDB" id="3512845at2759"/>
<dbReference type="AlphaFoldDB" id="A0A168D8E1"/>
<evidence type="ECO:0000313" key="9">
    <source>
        <dbReference type="EMBL" id="KZZ97476.1"/>
    </source>
</evidence>
<keyword evidence="4" id="KW-0238">DNA-binding</keyword>
<comment type="caution">
    <text evidence="9">The sequence shown here is derived from an EMBL/GenBank/DDBJ whole genome shotgun (WGS) entry which is preliminary data.</text>
</comment>
<protein>
    <submittedName>
        <fullName evidence="9">Aprataxin-like protein</fullName>
    </submittedName>
</protein>
<evidence type="ECO:0000256" key="1">
    <source>
        <dbReference type="ARBA" id="ARBA00004123"/>
    </source>
</evidence>
<feature type="region of interest" description="Disordered" evidence="6">
    <location>
        <begin position="1"/>
        <end position="89"/>
    </location>
</feature>
<organism evidence="9 10">
    <name type="scientific">Moelleriella libera RCEF 2490</name>
    <dbReference type="NCBI Taxonomy" id="1081109"/>
    <lineage>
        <taxon>Eukaryota</taxon>
        <taxon>Fungi</taxon>
        <taxon>Dikarya</taxon>
        <taxon>Ascomycota</taxon>
        <taxon>Pezizomycotina</taxon>
        <taxon>Sordariomycetes</taxon>
        <taxon>Hypocreomycetidae</taxon>
        <taxon>Hypocreales</taxon>
        <taxon>Clavicipitaceae</taxon>
        <taxon>Moelleriella</taxon>
    </lineage>
</organism>
<dbReference type="GO" id="GO:0003697">
    <property type="term" value="F:single-stranded DNA binding"/>
    <property type="evidence" value="ECO:0007669"/>
    <property type="project" value="TreeGrafter"/>
</dbReference>
<evidence type="ECO:0000259" key="8">
    <source>
        <dbReference type="Pfam" id="PF16278"/>
    </source>
</evidence>
<dbReference type="PANTHER" id="PTHR12486">
    <property type="entry name" value="APRATAXIN-RELATED"/>
    <property type="match status" value="1"/>
</dbReference>
<evidence type="ECO:0000256" key="3">
    <source>
        <dbReference type="ARBA" id="ARBA00022833"/>
    </source>
</evidence>
<dbReference type="GO" id="GO:0046872">
    <property type="term" value="F:metal ion binding"/>
    <property type="evidence" value="ECO:0007669"/>
    <property type="project" value="UniProtKB-KW"/>
</dbReference>
<feature type="region of interest" description="Disordered" evidence="6">
    <location>
        <begin position="303"/>
        <end position="323"/>
    </location>
</feature>
<dbReference type="Pfam" id="PF11969">
    <property type="entry name" value="DcpS_C"/>
    <property type="match status" value="1"/>
</dbReference>
<reference evidence="9 10" key="1">
    <citation type="journal article" date="2016" name="Genome Biol. Evol.">
        <title>Divergent and convergent evolution of fungal pathogenicity.</title>
        <authorList>
            <person name="Shang Y."/>
            <person name="Xiao G."/>
            <person name="Zheng P."/>
            <person name="Cen K."/>
            <person name="Zhan S."/>
            <person name="Wang C."/>
        </authorList>
    </citation>
    <scope>NUCLEOTIDE SEQUENCE [LARGE SCALE GENOMIC DNA]</scope>
    <source>
        <strain evidence="9 10">RCEF 2490</strain>
    </source>
</reference>
<evidence type="ECO:0000256" key="5">
    <source>
        <dbReference type="ARBA" id="ARBA00023242"/>
    </source>
</evidence>
<sequence length="366" mass="39191">MASDSDEAMTTDELQDPSSSSATTTTPAAPAKATPQRNAFTALMAPKPSSSSSSSSSSAAAAAATLATTSRSHAGGKTTTTSSHGSGPSGSAFGLAAAAAKNRMGLGAYIRDPGAFPPSVIIYQNANFVAIHDKFPKATVHALLLPRSSAHSLLHPFDAFRDAAFLESVRHEVRRLRGLVARELQRRLGVHSRAERRRQAVLNGDEVEAPTSRDSAGRGGGKSKKDDDDDGDGAVPLPPPLLPPGRDWDKEVICGVHAVPSMSHLHVHVLSRDMHSGTMRHRSHYNSFTTPFLVDLDAFSPKPGEHQVEDGGGGGGGGGWLEEEDPRRQGHLRRDLRCWRCGKGFGNQFRKLKDHLEEEFVSWRSE</sequence>
<dbReference type="Pfam" id="PF16278">
    <property type="entry name" value="zf-C2HE"/>
    <property type="match status" value="1"/>
</dbReference>
<evidence type="ECO:0000256" key="2">
    <source>
        <dbReference type="ARBA" id="ARBA00022723"/>
    </source>
</evidence>
<keyword evidence="2" id="KW-0479">Metal-binding</keyword>